<evidence type="ECO:0000313" key="2">
    <source>
        <dbReference type="EMBL" id="KMQ87851.1"/>
    </source>
</evidence>
<feature type="region of interest" description="Disordered" evidence="1">
    <location>
        <begin position="30"/>
        <end position="90"/>
    </location>
</feature>
<dbReference type="Proteomes" id="UP000036403">
    <property type="component" value="Unassembled WGS sequence"/>
</dbReference>
<dbReference type="PaxDb" id="67767-A0A0J7KC94"/>
<name>A0A0J7KC94_LASNI</name>
<organism evidence="2 3">
    <name type="scientific">Lasius niger</name>
    <name type="common">Black garden ant</name>
    <dbReference type="NCBI Taxonomy" id="67767"/>
    <lineage>
        <taxon>Eukaryota</taxon>
        <taxon>Metazoa</taxon>
        <taxon>Ecdysozoa</taxon>
        <taxon>Arthropoda</taxon>
        <taxon>Hexapoda</taxon>
        <taxon>Insecta</taxon>
        <taxon>Pterygota</taxon>
        <taxon>Neoptera</taxon>
        <taxon>Endopterygota</taxon>
        <taxon>Hymenoptera</taxon>
        <taxon>Apocrita</taxon>
        <taxon>Aculeata</taxon>
        <taxon>Formicoidea</taxon>
        <taxon>Formicidae</taxon>
        <taxon>Formicinae</taxon>
        <taxon>Lasius</taxon>
        <taxon>Lasius</taxon>
    </lineage>
</organism>
<dbReference type="AlphaFoldDB" id="A0A0J7KC94"/>
<evidence type="ECO:0000313" key="3">
    <source>
        <dbReference type="Proteomes" id="UP000036403"/>
    </source>
</evidence>
<reference evidence="2 3" key="1">
    <citation type="submission" date="2015-04" db="EMBL/GenBank/DDBJ databases">
        <title>Lasius niger genome sequencing.</title>
        <authorList>
            <person name="Konorov E.A."/>
            <person name="Nikitin M.A."/>
            <person name="Kirill M.V."/>
            <person name="Chang P."/>
        </authorList>
    </citation>
    <scope>NUCLEOTIDE SEQUENCE [LARGE SCALE GENOMIC DNA]</scope>
    <source>
        <tissue evidence="2">Whole</tissue>
    </source>
</reference>
<evidence type="ECO:0000256" key="1">
    <source>
        <dbReference type="SAM" id="MobiDB-lite"/>
    </source>
</evidence>
<keyword evidence="3" id="KW-1185">Reference proteome</keyword>
<feature type="compositionally biased region" description="Low complexity" evidence="1">
    <location>
        <begin position="30"/>
        <end position="40"/>
    </location>
</feature>
<comment type="caution">
    <text evidence="2">The sequence shown here is derived from an EMBL/GenBank/DDBJ whole genome shotgun (WGS) entry which is preliminary data.</text>
</comment>
<gene>
    <name evidence="2" type="ORF">RF55_12768</name>
</gene>
<accession>A0A0J7KC94</accession>
<protein>
    <submittedName>
        <fullName evidence="2">Uncharacterized protein</fullName>
    </submittedName>
</protein>
<dbReference type="EMBL" id="LBMM01009839">
    <property type="protein sequence ID" value="KMQ87851.1"/>
    <property type="molecule type" value="Genomic_DNA"/>
</dbReference>
<sequence length="90" mass="10153">MFTNTHGRQDCLTPNSQGFLCSRVAGIPTTPTPLFQLTPPRWLPDTHGPLAASTDQRPGQQDYSLRRQDYRHKAHTKTRSEEPLLNGQVL</sequence>
<proteinExistence type="predicted"/>
<feature type="compositionally biased region" description="Polar residues" evidence="1">
    <location>
        <begin position="53"/>
        <end position="63"/>
    </location>
</feature>